<proteinExistence type="predicted"/>
<keyword evidence="2" id="KW-1185">Reference proteome</keyword>
<dbReference type="AlphaFoldDB" id="A0A7X0VFG1"/>
<accession>A0A7X0VFG1</accession>
<comment type="caution">
    <text evidence="1">The sequence shown here is derived from an EMBL/GenBank/DDBJ whole genome shotgun (WGS) entry which is preliminary data.</text>
</comment>
<evidence type="ECO:0000313" key="1">
    <source>
        <dbReference type="EMBL" id="MBB6670584.1"/>
    </source>
</evidence>
<sequence>MTDINAFDMDSHAAGRALDLLHGLIFKILLATDGRTTDVLEALLDEKMKVHVIRQEQMQQEHAERLGESSGAPYYMRESLLLSEKSRFLVSHNFSLVYAKHVPPSLYEKIVRREEGIGKAIS</sequence>
<dbReference type="InterPro" id="IPR028978">
    <property type="entry name" value="Chorismate_lyase_/UTRA_dom_sf"/>
</dbReference>
<dbReference type="Gene3D" id="3.40.1410.10">
    <property type="entry name" value="Chorismate lyase-like"/>
    <property type="match status" value="1"/>
</dbReference>
<dbReference type="SUPFAM" id="SSF64288">
    <property type="entry name" value="Chorismate lyase-like"/>
    <property type="match status" value="1"/>
</dbReference>
<protein>
    <submittedName>
        <fullName evidence="1">4-hydroxybenzoate synthetase</fullName>
    </submittedName>
</protein>
<feature type="non-terminal residue" evidence="1">
    <location>
        <position position="122"/>
    </location>
</feature>
<evidence type="ECO:0000313" key="2">
    <source>
        <dbReference type="Proteomes" id="UP000547209"/>
    </source>
</evidence>
<gene>
    <name evidence="1" type="ORF">H7C19_07765</name>
</gene>
<name>A0A7X0VFG1_9BACL</name>
<dbReference type="Proteomes" id="UP000547209">
    <property type="component" value="Unassembled WGS sequence"/>
</dbReference>
<reference evidence="1 2" key="1">
    <citation type="submission" date="2020-08" db="EMBL/GenBank/DDBJ databases">
        <title>Cohnella phylogeny.</title>
        <authorList>
            <person name="Dunlap C."/>
        </authorList>
    </citation>
    <scope>NUCLEOTIDE SEQUENCE [LARGE SCALE GENOMIC DNA]</scope>
    <source>
        <strain evidence="1 2">DSM 28246</strain>
    </source>
</reference>
<organism evidence="1 2">
    <name type="scientific">Cohnella nanjingensis</name>
    <dbReference type="NCBI Taxonomy" id="1387779"/>
    <lineage>
        <taxon>Bacteria</taxon>
        <taxon>Bacillati</taxon>
        <taxon>Bacillota</taxon>
        <taxon>Bacilli</taxon>
        <taxon>Bacillales</taxon>
        <taxon>Paenibacillaceae</taxon>
        <taxon>Cohnella</taxon>
    </lineage>
</organism>
<dbReference type="EMBL" id="JACJVP010000009">
    <property type="protein sequence ID" value="MBB6670584.1"/>
    <property type="molecule type" value="Genomic_DNA"/>
</dbReference>